<dbReference type="PANTHER" id="PTHR47074">
    <property type="entry name" value="BNAC02G40300D PROTEIN"/>
    <property type="match status" value="1"/>
</dbReference>
<dbReference type="AlphaFoldDB" id="A0AAW2BKN5"/>
<evidence type="ECO:0000259" key="1">
    <source>
        <dbReference type="Pfam" id="PF13456"/>
    </source>
</evidence>
<accession>A0AAW2BKN5</accession>
<dbReference type="Proteomes" id="UP001459277">
    <property type="component" value="Unassembled WGS sequence"/>
</dbReference>
<dbReference type="GO" id="GO:0004523">
    <property type="term" value="F:RNA-DNA hybrid ribonuclease activity"/>
    <property type="evidence" value="ECO:0007669"/>
    <property type="project" value="InterPro"/>
</dbReference>
<dbReference type="InterPro" id="IPR052929">
    <property type="entry name" value="RNase_H-like_EbsB-rel"/>
</dbReference>
<dbReference type="InterPro" id="IPR002156">
    <property type="entry name" value="RNaseH_domain"/>
</dbReference>
<organism evidence="2 3">
    <name type="scientific">Lithocarpus litseifolius</name>
    <dbReference type="NCBI Taxonomy" id="425828"/>
    <lineage>
        <taxon>Eukaryota</taxon>
        <taxon>Viridiplantae</taxon>
        <taxon>Streptophyta</taxon>
        <taxon>Embryophyta</taxon>
        <taxon>Tracheophyta</taxon>
        <taxon>Spermatophyta</taxon>
        <taxon>Magnoliopsida</taxon>
        <taxon>eudicotyledons</taxon>
        <taxon>Gunneridae</taxon>
        <taxon>Pentapetalae</taxon>
        <taxon>rosids</taxon>
        <taxon>fabids</taxon>
        <taxon>Fagales</taxon>
        <taxon>Fagaceae</taxon>
        <taxon>Lithocarpus</taxon>
    </lineage>
</organism>
<dbReference type="EMBL" id="JAZDWU010000011">
    <property type="protein sequence ID" value="KAK9986544.1"/>
    <property type="molecule type" value="Genomic_DNA"/>
</dbReference>
<sequence>MCNSCEVTPGVTLVKLHQRARERVSDFAQHNTAPTAPVRCPTTGWQPPEHGRYKVNVDGALFDADNTAGLGVVIRDEHGQVMASLSERIPLPPTVIEVEALAAR</sequence>
<reference evidence="2 3" key="1">
    <citation type="submission" date="2024-01" db="EMBL/GenBank/DDBJ databases">
        <title>A telomere-to-telomere, gap-free genome of sweet tea (Lithocarpus litseifolius).</title>
        <authorList>
            <person name="Zhou J."/>
        </authorList>
    </citation>
    <scope>NUCLEOTIDE SEQUENCE [LARGE SCALE GENOMIC DNA]</scope>
    <source>
        <strain evidence="2">Zhou-2022a</strain>
        <tissue evidence="2">Leaf</tissue>
    </source>
</reference>
<comment type="caution">
    <text evidence="2">The sequence shown here is derived from an EMBL/GenBank/DDBJ whole genome shotgun (WGS) entry which is preliminary data.</text>
</comment>
<feature type="domain" description="RNase H type-1" evidence="1">
    <location>
        <begin position="56"/>
        <end position="102"/>
    </location>
</feature>
<protein>
    <recommendedName>
        <fullName evidence="1">RNase H type-1 domain-containing protein</fullName>
    </recommendedName>
</protein>
<dbReference type="GO" id="GO:0003676">
    <property type="term" value="F:nucleic acid binding"/>
    <property type="evidence" value="ECO:0007669"/>
    <property type="project" value="InterPro"/>
</dbReference>
<name>A0AAW2BKN5_9ROSI</name>
<keyword evidence="3" id="KW-1185">Reference proteome</keyword>
<dbReference type="PANTHER" id="PTHR47074:SF48">
    <property type="entry name" value="POLYNUCLEOTIDYL TRANSFERASE, RIBONUCLEASE H-LIKE SUPERFAMILY PROTEIN"/>
    <property type="match status" value="1"/>
</dbReference>
<proteinExistence type="predicted"/>
<evidence type="ECO:0000313" key="2">
    <source>
        <dbReference type="EMBL" id="KAK9986544.1"/>
    </source>
</evidence>
<evidence type="ECO:0000313" key="3">
    <source>
        <dbReference type="Proteomes" id="UP001459277"/>
    </source>
</evidence>
<dbReference type="Pfam" id="PF13456">
    <property type="entry name" value="RVT_3"/>
    <property type="match status" value="1"/>
</dbReference>
<gene>
    <name evidence="2" type="ORF">SO802_031495</name>
</gene>